<dbReference type="EMBL" id="QAIC01000037">
    <property type="protein sequence ID" value="MDN4573698.1"/>
    <property type="molecule type" value="Genomic_DNA"/>
</dbReference>
<dbReference type="AlphaFoldDB" id="A0AAW7MM71"/>
<sequence>MRRAHNGTHCPSTSFLPIRPNAMIDTLPPLDTPLDAASHAHLYPYVVQRAWVDVHDPQGEVSEPFSDDVFVTLVLDGTAGLRRLEGEDLRAAGLTFEAAFAQAASNLARAWKAGHFEFGIARLDDGTPIAGCRGNWMAPAGGLVLGNLYQSMVEHFEVTDFAAVPVNRTLLLAFPTDAKTLSSLALRQLVEGAASGAILPIARTWLRLDGEWPSAYRGVPAF</sequence>
<evidence type="ECO:0000313" key="2">
    <source>
        <dbReference type="EMBL" id="MDN4578240.1"/>
    </source>
</evidence>
<protein>
    <submittedName>
        <fullName evidence="1">Uncharacterized protein</fullName>
    </submittedName>
</protein>
<dbReference type="Proteomes" id="UP001172791">
    <property type="component" value="Unassembled WGS sequence"/>
</dbReference>
<evidence type="ECO:0000313" key="1">
    <source>
        <dbReference type="EMBL" id="MDN4573698.1"/>
    </source>
</evidence>
<evidence type="ECO:0000313" key="3">
    <source>
        <dbReference type="Proteomes" id="UP001172788"/>
    </source>
</evidence>
<accession>A0AAW7MM71</accession>
<comment type="caution">
    <text evidence="1">The sequence shown here is derived from an EMBL/GenBank/DDBJ whole genome shotgun (WGS) entry which is preliminary data.</text>
</comment>
<gene>
    <name evidence="1" type="ORF">DBA34_10550</name>
    <name evidence="2" type="ORF">DBB29_08930</name>
</gene>
<dbReference type="Proteomes" id="UP001172788">
    <property type="component" value="Unassembled WGS sequence"/>
</dbReference>
<reference evidence="1" key="1">
    <citation type="submission" date="2018-04" db="EMBL/GenBank/DDBJ databases">
        <authorList>
            <person name="Jy Z."/>
        </authorList>
    </citation>
    <scope>NUCLEOTIDE SEQUENCE</scope>
    <source>
        <strain evidence="2">AS13</strain>
        <strain evidence="1">LA18</strain>
    </source>
</reference>
<keyword evidence="3" id="KW-1185">Reference proteome</keyword>
<dbReference type="EMBL" id="QAID01000035">
    <property type="protein sequence ID" value="MDN4578240.1"/>
    <property type="molecule type" value="Genomic_DNA"/>
</dbReference>
<evidence type="ECO:0000313" key="4">
    <source>
        <dbReference type="Proteomes" id="UP001172791"/>
    </source>
</evidence>
<name>A0AAW7MM71_9BURK</name>
<organism evidence="1 4">
    <name type="scientific">Pandoraea cepalis</name>
    <dbReference type="NCBI Taxonomy" id="2508294"/>
    <lineage>
        <taxon>Bacteria</taxon>
        <taxon>Pseudomonadati</taxon>
        <taxon>Pseudomonadota</taxon>
        <taxon>Betaproteobacteria</taxon>
        <taxon>Burkholderiales</taxon>
        <taxon>Burkholderiaceae</taxon>
        <taxon>Pandoraea</taxon>
    </lineage>
</organism>
<proteinExistence type="predicted"/>